<evidence type="ECO:0000313" key="4">
    <source>
        <dbReference type="Proteomes" id="UP001596183"/>
    </source>
</evidence>
<keyword evidence="1" id="KW-0732">Signal</keyword>
<dbReference type="PANTHER" id="PTHR46825">
    <property type="entry name" value="D-ALANYL-D-ALANINE-CARBOXYPEPTIDASE/ENDOPEPTIDASE AMPH"/>
    <property type="match status" value="1"/>
</dbReference>
<dbReference type="PANTHER" id="PTHR46825:SF7">
    <property type="entry name" value="D-ALANYL-D-ALANINE CARBOXYPEPTIDASE"/>
    <property type="match status" value="1"/>
</dbReference>
<comment type="caution">
    <text evidence="3">The sequence shown here is derived from an EMBL/GenBank/DDBJ whole genome shotgun (WGS) entry which is preliminary data.</text>
</comment>
<evidence type="ECO:0000256" key="1">
    <source>
        <dbReference type="SAM" id="SignalP"/>
    </source>
</evidence>
<gene>
    <name evidence="3" type="ORF">ACFP2V_02155</name>
</gene>
<feature type="domain" description="Beta-lactamase-related" evidence="2">
    <location>
        <begin position="54"/>
        <end position="383"/>
    </location>
</feature>
<protein>
    <submittedName>
        <fullName evidence="3">Serine hydrolase domain-containing protein</fullName>
        <ecNumber evidence="3">3.-.-.-</ecNumber>
    </submittedName>
</protein>
<keyword evidence="4" id="KW-1185">Reference proteome</keyword>
<dbReference type="Proteomes" id="UP001596183">
    <property type="component" value="Unassembled WGS sequence"/>
</dbReference>
<dbReference type="InterPro" id="IPR050491">
    <property type="entry name" value="AmpC-like"/>
</dbReference>
<dbReference type="EMBL" id="JBHSPC010000008">
    <property type="protein sequence ID" value="MFC5668961.1"/>
    <property type="molecule type" value="Genomic_DNA"/>
</dbReference>
<evidence type="ECO:0000313" key="3">
    <source>
        <dbReference type="EMBL" id="MFC5668961.1"/>
    </source>
</evidence>
<dbReference type="EC" id="3.-.-.-" evidence="3"/>
<reference evidence="4" key="1">
    <citation type="journal article" date="2019" name="Int. J. Syst. Evol. Microbiol.">
        <title>The Global Catalogue of Microorganisms (GCM) 10K type strain sequencing project: providing services to taxonomists for standard genome sequencing and annotation.</title>
        <authorList>
            <consortium name="The Broad Institute Genomics Platform"/>
            <consortium name="The Broad Institute Genome Sequencing Center for Infectious Disease"/>
            <person name="Wu L."/>
            <person name="Ma J."/>
        </authorList>
    </citation>
    <scope>NUCLEOTIDE SEQUENCE [LARGE SCALE GENOMIC DNA]</scope>
    <source>
        <strain evidence="4">JCM 13852</strain>
    </source>
</reference>
<keyword evidence="3" id="KW-0378">Hydrolase</keyword>
<feature type="chain" id="PRO_5046124907" evidence="1">
    <location>
        <begin position="26"/>
        <end position="398"/>
    </location>
</feature>
<name>A0ABW0XEX6_9ACTN</name>
<evidence type="ECO:0000259" key="2">
    <source>
        <dbReference type="Pfam" id="PF00144"/>
    </source>
</evidence>
<dbReference type="GO" id="GO:0016787">
    <property type="term" value="F:hydrolase activity"/>
    <property type="evidence" value="ECO:0007669"/>
    <property type="project" value="UniProtKB-KW"/>
</dbReference>
<dbReference type="InterPro" id="IPR001466">
    <property type="entry name" value="Beta-lactam-related"/>
</dbReference>
<dbReference type="SUPFAM" id="SSF56601">
    <property type="entry name" value="beta-lactamase/transpeptidase-like"/>
    <property type="match status" value="1"/>
</dbReference>
<dbReference type="Gene3D" id="3.40.710.10">
    <property type="entry name" value="DD-peptidase/beta-lactamase superfamily"/>
    <property type="match status" value="1"/>
</dbReference>
<accession>A0ABW0XEX6</accession>
<proteinExistence type="predicted"/>
<dbReference type="RefSeq" id="WP_381204572.1">
    <property type="nucleotide sequence ID" value="NZ_JBHSPC010000008.1"/>
</dbReference>
<dbReference type="InterPro" id="IPR012338">
    <property type="entry name" value="Beta-lactam/transpept-like"/>
</dbReference>
<sequence length="398" mass="42847">MSLRRLSLSAAVLALAVSVSPSAAASPAAPRPSVPPRPSAVERSVQQDADALRDAGVTGVSVRLETPRGAVTARSGVGDLVSGRPVPEDGHLRLGSVTKTFVATVVLQLVDEERLTLDRTVEQLLPGVVTGAGNDGRTITLRDLLQHTSGLYDYTADVFPDHSAETYYAHRWHAYRPAQLVALAMRHEPAFPPGTDWEYSNTNYVLAGMVIEKVTGRSWEQEVRDRVLRPLGLRHTDIPGTRPFLPQPHAANYQQFAPDGPMVDTTIPYRPFDLGADGAMTGTARDLNHFFTALNRGRLLEPATLAAMRTTVPMPRDSDHPAGTRSGLGLFFTPLSCGGGYLGHGGSGFGYLVRAATTTDGRRSIIVSTHSRPGDPDTADRQENALRDLVDHALCRPA</sequence>
<dbReference type="Pfam" id="PF00144">
    <property type="entry name" value="Beta-lactamase"/>
    <property type="match status" value="1"/>
</dbReference>
<feature type="signal peptide" evidence="1">
    <location>
        <begin position="1"/>
        <end position="25"/>
    </location>
</feature>
<organism evidence="3 4">
    <name type="scientific">Streptomyces incanus</name>
    <dbReference type="NCBI Taxonomy" id="887453"/>
    <lineage>
        <taxon>Bacteria</taxon>
        <taxon>Bacillati</taxon>
        <taxon>Actinomycetota</taxon>
        <taxon>Actinomycetes</taxon>
        <taxon>Kitasatosporales</taxon>
        <taxon>Streptomycetaceae</taxon>
        <taxon>Streptomyces</taxon>
    </lineage>
</organism>